<feature type="domain" description="Peptidase M10 metallopeptidase" evidence="5">
    <location>
        <begin position="133"/>
        <end position="216"/>
    </location>
</feature>
<dbReference type="GO" id="GO:0004222">
    <property type="term" value="F:metalloendopeptidase activity"/>
    <property type="evidence" value="ECO:0007669"/>
    <property type="project" value="InterPro"/>
</dbReference>
<dbReference type="PRINTS" id="PR00138">
    <property type="entry name" value="MATRIXIN"/>
</dbReference>
<gene>
    <name evidence="6" type="ORF">NUZ5A_20160</name>
</gene>
<keyword evidence="2" id="KW-0479">Metal-binding</keyword>
<accession>A0A812EZ74</accession>
<proteinExistence type="predicted"/>
<comment type="caution">
    <text evidence="6">The sequence shown here is derived from an EMBL/GenBank/DDBJ whole genome shotgun (WGS) entry which is preliminary data.</text>
</comment>
<name>A0A812EZ74_9ARCH</name>
<keyword evidence="4" id="KW-0862">Zinc</keyword>
<dbReference type="EMBL" id="CAJNAQ010000002">
    <property type="protein sequence ID" value="CAE6486557.1"/>
    <property type="molecule type" value="Genomic_DNA"/>
</dbReference>
<dbReference type="GO" id="GO:0031012">
    <property type="term" value="C:extracellular matrix"/>
    <property type="evidence" value="ECO:0007669"/>
    <property type="project" value="InterPro"/>
</dbReference>
<keyword evidence="1" id="KW-0645">Protease</keyword>
<sequence>MFFDTNGFESNPISIFLLQKPMTKNSLQRRRATISSLGIITAIAFSLIQSVPYATAMHDDDVPTWSSGSQTYYCTWSLGYVDNQYVDSCNDFDDAADTWNSVSSSTWNLTYNVFGLWVQSDPLGSDGPWAETVVRYTGSPGTITSADITFNNDKTFGSGANPSGAGDFKTVSIHEQGHLLHLEHNTSSSSVMYYSLPANTIRTIDSHDEDAIQGLY</sequence>
<dbReference type="Gene3D" id="3.40.390.10">
    <property type="entry name" value="Collagenase (Catalytic Domain)"/>
    <property type="match status" value="1"/>
</dbReference>
<evidence type="ECO:0000256" key="1">
    <source>
        <dbReference type="ARBA" id="ARBA00022670"/>
    </source>
</evidence>
<dbReference type="InterPro" id="IPR024079">
    <property type="entry name" value="MetalloPept_cat_dom_sf"/>
</dbReference>
<reference evidence="6" key="1">
    <citation type="submission" date="2021-02" db="EMBL/GenBank/DDBJ databases">
        <authorList>
            <person name="Han P."/>
        </authorList>
    </citation>
    <scope>NUCLEOTIDE SEQUENCE</scope>
    <source>
        <strain evidence="6">Candidatus Nitrosotenuis uzonensis 5A</strain>
    </source>
</reference>
<protein>
    <recommendedName>
        <fullName evidence="5">Peptidase M10 metallopeptidase domain-containing protein</fullName>
    </recommendedName>
</protein>
<organism evidence="6 7">
    <name type="scientific">Candidatus Nitrosotenuis uzonensis</name>
    <dbReference type="NCBI Taxonomy" id="1407055"/>
    <lineage>
        <taxon>Archaea</taxon>
        <taxon>Nitrososphaerota</taxon>
        <taxon>Candidatus Nitrosotenuis</taxon>
    </lineage>
</organism>
<dbReference type="AlphaFoldDB" id="A0A812EZ74"/>
<dbReference type="InterPro" id="IPR021190">
    <property type="entry name" value="Pept_M10A"/>
</dbReference>
<dbReference type="GO" id="GO:0008270">
    <property type="term" value="F:zinc ion binding"/>
    <property type="evidence" value="ECO:0007669"/>
    <property type="project" value="InterPro"/>
</dbReference>
<dbReference type="SUPFAM" id="SSF55486">
    <property type="entry name" value="Metalloproteases ('zincins'), catalytic domain"/>
    <property type="match status" value="1"/>
</dbReference>
<dbReference type="Pfam" id="PF00413">
    <property type="entry name" value="Peptidase_M10"/>
    <property type="match status" value="1"/>
</dbReference>
<dbReference type="InterPro" id="IPR001818">
    <property type="entry name" value="Pept_M10_metallopeptidase"/>
</dbReference>
<keyword evidence="3" id="KW-0378">Hydrolase</keyword>
<evidence type="ECO:0000259" key="5">
    <source>
        <dbReference type="Pfam" id="PF00413"/>
    </source>
</evidence>
<dbReference type="Proteomes" id="UP000655759">
    <property type="component" value="Unassembled WGS sequence"/>
</dbReference>
<evidence type="ECO:0000256" key="2">
    <source>
        <dbReference type="ARBA" id="ARBA00022723"/>
    </source>
</evidence>
<evidence type="ECO:0000256" key="3">
    <source>
        <dbReference type="ARBA" id="ARBA00022801"/>
    </source>
</evidence>
<evidence type="ECO:0000256" key="4">
    <source>
        <dbReference type="ARBA" id="ARBA00022833"/>
    </source>
</evidence>
<evidence type="ECO:0000313" key="6">
    <source>
        <dbReference type="EMBL" id="CAE6486557.1"/>
    </source>
</evidence>
<evidence type="ECO:0000313" key="7">
    <source>
        <dbReference type="Proteomes" id="UP000655759"/>
    </source>
</evidence>
<dbReference type="GO" id="GO:0006508">
    <property type="term" value="P:proteolysis"/>
    <property type="evidence" value="ECO:0007669"/>
    <property type="project" value="UniProtKB-KW"/>
</dbReference>